<sequence>MISTAIYLDNNATTPIAQESLDALIKECAAPVGNPSSIHRFGQAAKKRLEGYRNTIANYLAVPADEIIFTSGGTESMNLLIYGLLENRLNTHVITSDVEHACIYNNLTLLQKRGTRVSFLQAGLHGSIHPDQIEKAILPSTRMIILSAVNSETGVKTDIDAVAQIAKKNDIAFIVDAVALLGKEIFSIPSGVSAMGFSGHKLHAPKGIGCVFARPELALYPFIKGGNQEFNRRSGTQNLSGIAAIAAAVECLYEHLPSATEKMARLRDLLEAYLIEQAAPVIINGSGKRICNTSNLCFPGVQGEDLIIALDMRGIAISHGSACSSGALEPSRTLINMGVSHPLARSSIRISLSRMTTEEEIKSASLLIAKTIKDLRS</sequence>
<keyword evidence="5" id="KW-0663">Pyridoxal phosphate</keyword>
<evidence type="ECO:0000256" key="7">
    <source>
        <dbReference type="ARBA" id="ARBA00023014"/>
    </source>
</evidence>
<proteinExistence type="inferred from homology"/>
<comment type="cofactor">
    <cofactor evidence="1">
        <name>pyridoxal 5'-phosphate</name>
        <dbReference type="ChEBI" id="CHEBI:597326"/>
    </cofactor>
</comment>
<dbReference type="Pfam" id="PF00266">
    <property type="entry name" value="Aminotran_5"/>
    <property type="match status" value="1"/>
</dbReference>
<dbReference type="Gene3D" id="3.90.1150.10">
    <property type="entry name" value="Aspartate Aminotransferase, domain 1"/>
    <property type="match status" value="1"/>
</dbReference>
<dbReference type="GO" id="GO:0031071">
    <property type="term" value="F:cysteine desulfurase activity"/>
    <property type="evidence" value="ECO:0007669"/>
    <property type="project" value="UniProtKB-EC"/>
</dbReference>
<comment type="catalytic activity">
    <reaction evidence="8">
        <text>(sulfur carrier)-H + L-cysteine = (sulfur carrier)-SH + L-alanine</text>
        <dbReference type="Rhea" id="RHEA:43892"/>
        <dbReference type="Rhea" id="RHEA-COMP:14737"/>
        <dbReference type="Rhea" id="RHEA-COMP:14739"/>
        <dbReference type="ChEBI" id="CHEBI:29917"/>
        <dbReference type="ChEBI" id="CHEBI:35235"/>
        <dbReference type="ChEBI" id="CHEBI:57972"/>
        <dbReference type="ChEBI" id="CHEBI:64428"/>
        <dbReference type="EC" id="2.8.1.7"/>
    </reaction>
</comment>
<evidence type="ECO:0000313" key="10">
    <source>
        <dbReference type="EMBL" id="QYF48985.1"/>
    </source>
</evidence>
<dbReference type="EC" id="2.8.1.7" evidence="10"/>
<evidence type="ECO:0000256" key="5">
    <source>
        <dbReference type="ARBA" id="ARBA00022898"/>
    </source>
</evidence>
<evidence type="ECO:0000256" key="2">
    <source>
        <dbReference type="ARBA" id="ARBA00006490"/>
    </source>
</evidence>
<name>A0ABX8V7I8_9BACT</name>
<keyword evidence="6" id="KW-0408">Iron</keyword>
<dbReference type="Proteomes" id="UP000826014">
    <property type="component" value="Chromosome"/>
</dbReference>
<organism evidence="10 11">
    <name type="scientific">Candidatus Rhabdochlamydia oedothoracis</name>
    <dbReference type="NCBI Taxonomy" id="2720720"/>
    <lineage>
        <taxon>Bacteria</taxon>
        <taxon>Pseudomonadati</taxon>
        <taxon>Chlamydiota</taxon>
        <taxon>Chlamydiia</taxon>
        <taxon>Parachlamydiales</taxon>
        <taxon>Candidatus Rhabdochlamydiaceae</taxon>
        <taxon>Candidatus Rhabdochlamydia</taxon>
    </lineage>
</organism>
<reference evidence="10 11" key="1">
    <citation type="journal article" date="2022" name="bioRxiv">
        <title>Ecology and evolution of chlamydial symbionts of arthropods.</title>
        <authorList>
            <person name="Halter T."/>
            <person name="Koestlbacher S."/>
            <person name="Collingro A."/>
            <person name="Sixt B.S."/>
            <person name="Toenshoff E.R."/>
            <person name="Hendrickx F."/>
            <person name="Kostanjsek R."/>
            <person name="Horn M."/>
        </authorList>
    </citation>
    <scope>NUCLEOTIDE SEQUENCE [LARGE SCALE GENOMIC DNA]</scope>
    <source>
        <strain evidence="10">W744xW776</strain>
    </source>
</reference>
<evidence type="ECO:0000256" key="4">
    <source>
        <dbReference type="ARBA" id="ARBA00022723"/>
    </source>
</evidence>
<evidence type="ECO:0000256" key="3">
    <source>
        <dbReference type="ARBA" id="ARBA00022679"/>
    </source>
</evidence>
<evidence type="ECO:0000256" key="8">
    <source>
        <dbReference type="ARBA" id="ARBA00050776"/>
    </source>
</evidence>
<dbReference type="RefSeq" id="WP_215216534.1">
    <property type="nucleotide sequence ID" value="NZ_CP075587.1"/>
</dbReference>
<dbReference type="InterPro" id="IPR015421">
    <property type="entry name" value="PyrdxlP-dep_Trfase_major"/>
</dbReference>
<evidence type="ECO:0000259" key="9">
    <source>
        <dbReference type="Pfam" id="PF00266"/>
    </source>
</evidence>
<dbReference type="InterPro" id="IPR015422">
    <property type="entry name" value="PyrdxlP-dep_Trfase_small"/>
</dbReference>
<keyword evidence="3 10" id="KW-0808">Transferase</keyword>
<evidence type="ECO:0000256" key="1">
    <source>
        <dbReference type="ARBA" id="ARBA00001933"/>
    </source>
</evidence>
<keyword evidence="7" id="KW-0411">Iron-sulfur</keyword>
<dbReference type="PANTHER" id="PTHR11601">
    <property type="entry name" value="CYSTEINE DESULFURYLASE FAMILY MEMBER"/>
    <property type="match status" value="1"/>
</dbReference>
<evidence type="ECO:0000313" key="11">
    <source>
        <dbReference type="Proteomes" id="UP000826014"/>
    </source>
</evidence>
<dbReference type="SUPFAM" id="SSF53383">
    <property type="entry name" value="PLP-dependent transferases"/>
    <property type="match status" value="1"/>
</dbReference>
<dbReference type="EMBL" id="CP075587">
    <property type="protein sequence ID" value="QYF48985.1"/>
    <property type="molecule type" value="Genomic_DNA"/>
</dbReference>
<accession>A0ABX8V7I8</accession>
<gene>
    <name evidence="10" type="ORF">RHABOEDO_001235</name>
</gene>
<protein>
    <submittedName>
        <fullName evidence="10">Cysteine desulfurase IscS</fullName>
        <ecNumber evidence="10">2.8.1.7</ecNumber>
    </submittedName>
</protein>
<evidence type="ECO:0000256" key="6">
    <source>
        <dbReference type="ARBA" id="ARBA00023004"/>
    </source>
</evidence>
<dbReference type="InterPro" id="IPR016454">
    <property type="entry name" value="Cysteine_dSase"/>
</dbReference>
<dbReference type="PIRSF" id="PIRSF005572">
    <property type="entry name" value="NifS"/>
    <property type="match status" value="1"/>
</dbReference>
<comment type="similarity">
    <text evidence="2">Belongs to the class-V pyridoxal-phosphate-dependent aminotransferase family. NifS/IscS subfamily.</text>
</comment>
<dbReference type="Gene3D" id="3.40.640.10">
    <property type="entry name" value="Type I PLP-dependent aspartate aminotransferase-like (Major domain)"/>
    <property type="match status" value="1"/>
</dbReference>
<keyword evidence="11" id="KW-1185">Reference proteome</keyword>
<dbReference type="Gene3D" id="1.10.260.50">
    <property type="match status" value="1"/>
</dbReference>
<keyword evidence="4" id="KW-0479">Metal-binding</keyword>
<dbReference type="InterPro" id="IPR015424">
    <property type="entry name" value="PyrdxlP-dep_Trfase"/>
</dbReference>
<feature type="domain" description="Aminotransferase class V" evidence="9">
    <location>
        <begin position="6"/>
        <end position="362"/>
    </location>
</feature>
<dbReference type="PANTHER" id="PTHR11601:SF34">
    <property type="entry name" value="CYSTEINE DESULFURASE"/>
    <property type="match status" value="1"/>
</dbReference>
<dbReference type="InterPro" id="IPR000192">
    <property type="entry name" value="Aminotrans_V_dom"/>
</dbReference>